<evidence type="ECO:0000256" key="1">
    <source>
        <dbReference type="ARBA" id="ARBA00001946"/>
    </source>
</evidence>
<dbReference type="RefSeq" id="XP_072851603.1">
    <property type="nucleotide sequence ID" value="XM_072995502.1"/>
</dbReference>
<comment type="similarity">
    <text evidence="2">Belongs to the ZC3H12 family.</text>
</comment>
<keyword evidence="3" id="KW-0540">Nuclease</keyword>
<keyword evidence="4 10" id="KW-0479">Metal-binding</keyword>
<keyword evidence="7" id="KW-0378">Hydrolase</keyword>
<dbReference type="InterPro" id="IPR040546">
    <property type="entry name" value="Rege-1_UBA-like"/>
</dbReference>
<evidence type="ECO:0000256" key="5">
    <source>
        <dbReference type="ARBA" id="ARBA00022759"/>
    </source>
</evidence>
<keyword evidence="9" id="KW-0460">Magnesium</keyword>
<dbReference type="CDD" id="cd18729">
    <property type="entry name" value="PIN_Zc3h12-like"/>
    <property type="match status" value="1"/>
</dbReference>
<evidence type="ECO:0000256" key="7">
    <source>
        <dbReference type="ARBA" id="ARBA00022801"/>
    </source>
</evidence>
<evidence type="ECO:0000256" key="2">
    <source>
        <dbReference type="ARBA" id="ARBA00010922"/>
    </source>
</evidence>
<dbReference type="GeneID" id="110087270"/>
<dbReference type="Pfam" id="PF18039">
    <property type="entry name" value="UBA_6"/>
    <property type="match status" value="1"/>
</dbReference>
<gene>
    <name evidence="13" type="primary">ZC3H12D</name>
</gene>
<sequence>MLSFPASEMEAQQNKLEFFHKLGYGKNEVCKVLEKLGQEASENDLLQELIRMASRPQECENWPQPFHLNTIVRGSCRESPFSHPFTEEEACDPTSNLRPIVIDGSNIAMSHGNKEVFSCLGIQLVVDWFKKRGHQSIKVFVPSWRKERTRFDTPITDQHILENLEKQAILVYTPSRKMKGKRMVCYDDRYIVKLAYEQDGVIVSNDNFRDLQSENPEWKWFIEQRLLMYSFVNDKFMPPDDPLGRHGPSLDNFLRKKPLVPEPKWQLCPYDKKCTYGIKCKFSHPERLNWDHLSVADELRAKTKTYTPTQKTGQLWRTKTKTGYTSTVAGPRGGGLIGNRNSSRVSMTTLHTDSPQWKRESIQGSASDWSSAHQNNWQPESTVLQDQARHMEAMSEQFSALSFRAKTHSGNTFARPGKYEDLVGDLHRDRYFRDSQGPSLAHHGLCLDCPCLEVCNFQGCCRMQTPPTLQTSSCSLTQELKAQPIGQHNSTLSSAESFSYLKDGEMQYSGNLQANSYSPFFLLDSSTPRTEDHYTSLSNSESQMLALTPLSGEQVNIQPALCFGFPYNAAHQVGSAFSSITGVRDTWSLMPLVEHHVNLQNASSTEKPWMKEGN</sequence>
<dbReference type="PANTHER" id="PTHR12876:SF11">
    <property type="entry name" value="RIBONUCLEASE ZC3H12D-RELATED"/>
    <property type="match status" value="1"/>
</dbReference>
<evidence type="ECO:0000313" key="12">
    <source>
        <dbReference type="Proteomes" id="UP001652642"/>
    </source>
</evidence>
<keyword evidence="5" id="KW-0255">Endonuclease</keyword>
<keyword evidence="12" id="KW-1185">Reference proteome</keyword>
<accession>A0ABM5G1S5</accession>
<feature type="zinc finger region" description="C3H1-type" evidence="10">
    <location>
        <begin position="262"/>
        <end position="287"/>
    </location>
</feature>
<evidence type="ECO:0000256" key="10">
    <source>
        <dbReference type="PROSITE-ProRule" id="PRU00723"/>
    </source>
</evidence>
<evidence type="ECO:0000256" key="6">
    <source>
        <dbReference type="ARBA" id="ARBA00022771"/>
    </source>
</evidence>
<dbReference type="Pfam" id="PF11977">
    <property type="entry name" value="RNase_Zc3h12a"/>
    <property type="match status" value="1"/>
</dbReference>
<protein>
    <submittedName>
        <fullName evidence="13">Probable ribonuclease ZC3H12D isoform X1</fullName>
    </submittedName>
</protein>
<evidence type="ECO:0000256" key="4">
    <source>
        <dbReference type="ARBA" id="ARBA00022723"/>
    </source>
</evidence>
<organism evidence="12 13">
    <name type="scientific">Pogona vitticeps</name>
    <name type="common">central bearded dragon</name>
    <dbReference type="NCBI Taxonomy" id="103695"/>
    <lineage>
        <taxon>Eukaryota</taxon>
        <taxon>Metazoa</taxon>
        <taxon>Chordata</taxon>
        <taxon>Craniata</taxon>
        <taxon>Vertebrata</taxon>
        <taxon>Euteleostomi</taxon>
        <taxon>Lepidosauria</taxon>
        <taxon>Squamata</taxon>
        <taxon>Bifurcata</taxon>
        <taxon>Unidentata</taxon>
        <taxon>Episquamata</taxon>
        <taxon>Toxicofera</taxon>
        <taxon>Iguania</taxon>
        <taxon>Acrodonta</taxon>
        <taxon>Agamidae</taxon>
        <taxon>Amphibolurinae</taxon>
        <taxon>Pogona</taxon>
    </lineage>
</organism>
<dbReference type="Proteomes" id="UP001652642">
    <property type="component" value="Chromosome 1"/>
</dbReference>
<feature type="domain" description="C3H1-type" evidence="11">
    <location>
        <begin position="262"/>
        <end position="287"/>
    </location>
</feature>
<dbReference type="InterPro" id="IPR051101">
    <property type="entry name" value="ZC3H12/N4BP1_RNase_Reg"/>
</dbReference>
<dbReference type="InterPro" id="IPR000571">
    <property type="entry name" value="Znf_CCCH"/>
</dbReference>
<dbReference type="PANTHER" id="PTHR12876">
    <property type="entry name" value="N4BP1-RELATED"/>
    <property type="match status" value="1"/>
</dbReference>
<reference evidence="12" key="1">
    <citation type="submission" date="2025-05" db="UniProtKB">
        <authorList>
            <consortium name="RefSeq"/>
        </authorList>
    </citation>
    <scope>NUCLEOTIDE SEQUENCE [LARGE SCALE GENOMIC DNA]</scope>
</reference>
<evidence type="ECO:0000256" key="8">
    <source>
        <dbReference type="ARBA" id="ARBA00022833"/>
    </source>
</evidence>
<evidence type="ECO:0000256" key="9">
    <source>
        <dbReference type="ARBA" id="ARBA00022842"/>
    </source>
</evidence>
<dbReference type="Gene3D" id="3.40.50.11980">
    <property type="match status" value="1"/>
</dbReference>
<dbReference type="PROSITE" id="PS50103">
    <property type="entry name" value="ZF_C3H1"/>
    <property type="match status" value="1"/>
</dbReference>
<name>A0ABM5G1S5_9SAUR</name>
<proteinExistence type="inferred from homology"/>
<evidence type="ECO:0000313" key="13">
    <source>
        <dbReference type="RefSeq" id="XP_072851603.1"/>
    </source>
</evidence>
<reference evidence="13" key="2">
    <citation type="submission" date="2025-08" db="UniProtKB">
        <authorList>
            <consortium name="RefSeq"/>
        </authorList>
    </citation>
    <scope>IDENTIFICATION</scope>
</reference>
<evidence type="ECO:0000259" key="11">
    <source>
        <dbReference type="PROSITE" id="PS50103"/>
    </source>
</evidence>
<keyword evidence="6 10" id="KW-0863">Zinc-finger</keyword>
<keyword evidence="8 10" id="KW-0862">Zinc</keyword>
<evidence type="ECO:0000256" key="3">
    <source>
        <dbReference type="ARBA" id="ARBA00022722"/>
    </source>
</evidence>
<comment type="cofactor">
    <cofactor evidence="1">
        <name>Mg(2+)</name>
        <dbReference type="ChEBI" id="CHEBI:18420"/>
    </cofactor>
</comment>
<dbReference type="InterPro" id="IPR021869">
    <property type="entry name" value="RNase_Zc3h12_NYN"/>
</dbReference>